<evidence type="ECO:0000313" key="1">
    <source>
        <dbReference type="EMBL" id="MFC3639959.1"/>
    </source>
</evidence>
<dbReference type="EMBL" id="JBHRYC010000111">
    <property type="protein sequence ID" value="MFC3639959.1"/>
    <property type="molecule type" value="Genomic_DNA"/>
</dbReference>
<gene>
    <name evidence="1" type="ORF">ACFONL_21705</name>
</gene>
<organism evidence="1 2">
    <name type="scientific">Camelimonas fluminis</name>
    <dbReference type="NCBI Taxonomy" id="1576911"/>
    <lineage>
        <taxon>Bacteria</taxon>
        <taxon>Pseudomonadati</taxon>
        <taxon>Pseudomonadota</taxon>
        <taxon>Alphaproteobacteria</taxon>
        <taxon>Hyphomicrobiales</taxon>
        <taxon>Chelatococcaceae</taxon>
        <taxon>Camelimonas</taxon>
    </lineage>
</organism>
<reference evidence="2" key="1">
    <citation type="journal article" date="2019" name="Int. J. Syst. Evol. Microbiol.">
        <title>The Global Catalogue of Microorganisms (GCM) 10K type strain sequencing project: providing services to taxonomists for standard genome sequencing and annotation.</title>
        <authorList>
            <consortium name="The Broad Institute Genomics Platform"/>
            <consortium name="The Broad Institute Genome Sequencing Center for Infectious Disease"/>
            <person name="Wu L."/>
            <person name="Ma J."/>
        </authorList>
    </citation>
    <scope>NUCLEOTIDE SEQUENCE [LARGE SCALE GENOMIC DNA]</scope>
    <source>
        <strain evidence="2">KCTC 42282</strain>
    </source>
</reference>
<keyword evidence="2" id="KW-1185">Reference proteome</keyword>
<accession>A0ABV7UPN1</accession>
<dbReference type="Proteomes" id="UP001595704">
    <property type="component" value="Unassembled WGS sequence"/>
</dbReference>
<comment type="caution">
    <text evidence="1">The sequence shown here is derived from an EMBL/GenBank/DDBJ whole genome shotgun (WGS) entry which is preliminary data.</text>
</comment>
<name>A0ABV7UPN1_9HYPH</name>
<dbReference type="InterPro" id="IPR021254">
    <property type="entry name" value="DUF2806"/>
</dbReference>
<protein>
    <submittedName>
        <fullName evidence="1">DUF2806 domain-containing protein</fullName>
    </submittedName>
</protein>
<dbReference type="Pfam" id="PF10987">
    <property type="entry name" value="DUF2806"/>
    <property type="match status" value="1"/>
</dbReference>
<sequence>MADLENEDATPDSGGWIERIIEGGIPQILLGPAGKAISRLIGAGADYPIAHIEGLTQRVRDRNAARSAITRGLSQKALESAVGDPAAVDRALNNFLDRSLRIQANKDAVAAFAIEDLSNDPPAEGSTGPADDWLAKFERLAEDASSEDLRVLFGKLLAGEIRSPRSIAPATLHFASLLDAETTQLIDRVLPFCTGTDAAFHECVTPALTIPEIVRLEQAGFWTTDKALGMKIGDDAMGFFRLRGDDLVALFKGNPGTSATISASLLSPAAMSFVKIVNREFDSEAFGRYLLNKLKCDEVYVGGIQPTPNGGFCMPTYRLVASAQAPT</sequence>
<proteinExistence type="predicted"/>
<evidence type="ECO:0000313" key="2">
    <source>
        <dbReference type="Proteomes" id="UP001595704"/>
    </source>
</evidence>
<dbReference type="RefSeq" id="WP_191320308.1">
    <property type="nucleotide sequence ID" value="NZ_BNCG01000016.1"/>
</dbReference>